<keyword evidence="3" id="KW-1185">Reference proteome</keyword>
<organism>
    <name type="scientific">Culex quinquefasciatus</name>
    <name type="common">Southern house mosquito</name>
    <name type="synonym">Culex pungens</name>
    <dbReference type="NCBI Taxonomy" id="7176"/>
    <lineage>
        <taxon>Eukaryota</taxon>
        <taxon>Metazoa</taxon>
        <taxon>Ecdysozoa</taxon>
        <taxon>Arthropoda</taxon>
        <taxon>Hexapoda</taxon>
        <taxon>Insecta</taxon>
        <taxon>Pterygota</taxon>
        <taxon>Neoptera</taxon>
        <taxon>Endopterygota</taxon>
        <taxon>Diptera</taxon>
        <taxon>Nematocera</taxon>
        <taxon>Culicoidea</taxon>
        <taxon>Culicidae</taxon>
        <taxon>Culicinae</taxon>
        <taxon>Culicini</taxon>
        <taxon>Culex</taxon>
        <taxon>Culex</taxon>
    </lineage>
</organism>
<protein>
    <submittedName>
        <fullName evidence="1 2">Zinc finger protein</fullName>
    </submittedName>
</protein>
<dbReference type="Proteomes" id="UP000002320">
    <property type="component" value="Unassembled WGS sequence"/>
</dbReference>
<dbReference type="EMBL" id="DS231964">
    <property type="protein sequence ID" value="EDS29459.1"/>
    <property type="molecule type" value="Genomic_DNA"/>
</dbReference>
<dbReference type="InParanoid" id="B0WJU2"/>
<dbReference type="AlphaFoldDB" id="B0WJU2"/>
<reference evidence="2" key="2">
    <citation type="submission" date="2020-05" db="UniProtKB">
        <authorList>
            <consortium name="EnsemblMetazoa"/>
        </authorList>
    </citation>
    <scope>IDENTIFICATION</scope>
    <source>
        <strain evidence="2">JHB</strain>
    </source>
</reference>
<evidence type="ECO:0000313" key="3">
    <source>
        <dbReference type="Proteomes" id="UP000002320"/>
    </source>
</evidence>
<proteinExistence type="predicted"/>
<dbReference type="EnsemblMetazoa" id="CPIJ007286-RA">
    <property type="protein sequence ID" value="CPIJ007286-PA"/>
    <property type="gene ID" value="CPIJ007286"/>
</dbReference>
<dbReference type="KEGG" id="cqu:CpipJ_CPIJ007286"/>
<sequence>MMSNAYLNPDQLRRDTSTCARRISAGGEAKHRYGARSGRCALAATTTRRSTIRSHRSGPDQCLRQWMEASQQVPPQPVVFDELEEGSNRYIGEHHLGGRDNLQQQRLVLLLFIQVTVTEKVGSADE</sequence>
<evidence type="ECO:0000313" key="2">
    <source>
        <dbReference type="EnsemblMetazoa" id="CPIJ007286-PA"/>
    </source>
</evidence>
<name>B0WJU2_CULQU</name>
<dbReference type="VEuPathDB" id="VectorBase:CPIJ007286"/>
<reference evidence="1" key="1">
    <citation type="submission" date="2007-03" db="EMBL/GenBank/DDBJ databases">
        <title>Annotation of Culex pipiens quinquefasciatus.</title>
        <authorList>
            <consortium name="The Broad Institute Genome Sequencing Platform"/>
            <person name="Atkinson P.W."/>
            <person name="Hemingway J."/>
            <person name="Christensen B.M."/>
            <person name="Higgs S."/>
            <person name="Kodira C."/>
            <person name="Hannick L."/>
            <person name="Megy K."/>
            <person name="O'Leary S."/>
            <person name="Pearson M."/>
            <person name="Haas B.J."/>
            <person name="Mauceli E."/>
            <person name="Wortman J.R."/>
            <person name="Lee N.H."/>
            <person name="Guigo R."/>
            <person name="Stanke M."/>
            <person name="Alvarado L."/>
            <person name="Amedeo P."/>
            <person name="Antoine C.H."/>
            <person name="Arensburger P."/>
            <person name="Bidwell S.L."/>
            <person name="Crawford M."/>
            <person name="Camaro F."/>
            <person name="Devon K."/>
            <person name="Engels R."/>
            <person name="Hammond M."/>
            <person name="Howarth C."/>
            <person name="Koehrsen M."/>
            <person name="Lawson D."/>
            <person name="Montgomery P."/>
            <person name="Nene V."/>
            <person name="Nusbaum C."/>
            <person name="Puiu D."/>
            <person name="Romero-Severson J."/>
            <person name="Severson D.W."/>
            <person name="Shumway M."/>
            <person name="Sisk P."/>
            <person name="Stolte C."/>
            <person name="Zeng Q."/>
            <person name="Eisenstadt E."/>
            <person name="Fraser-Liggett C."/>
            <person name="Strausberg R."/>
            <person name="Galagan J."/>
            <person name="Birren B."/>
            <person name="Collins F.H."/>
        </authorList>
    </citation>
    <scope>NUCLEOTIDE SEQUENCE [LARGE SCALE GENOMIC DNA]</scope>
    <source>
        <strain evidence="1">JHB</strain>
    </source>
</reference>
<gene>
    <name evidence="2" type="primary">6039355</name>
    <name evidence="1" type="ORF">CpipJ_CPIJ007286</name>
</gene>
<accession>B0WJU2</accession>
<dbReference type="HOGENOM" id="CLU_2111266_0_0_1"/>
<evidence type="ECO:0000313" key="1">
    <source>
        <dbReference type="EMBL" id="EDS29459.1"/>
    </source>
</evidence>